<dbReference type="Pfam" id="PF00958">
    <property type="entry name" value="GMP_synt_C"/>
    <property type="match status" value="1"/>
</dbReference>
<evidence type="ECO:0000256" key="8">
    <source>
        <dbReference type="ARBA" id="ARBA00022840"/>
    </source>
</evidence>
<dbReference type="KEGG" id="abri:DFR85_06435"/>
<evidence type="ECO:0000256" key="6">
    <source>
        <dbReference type="ARBA" id="ARBA00022749"/>
    </source>
</evidence>
<keyword evidence="6 11" id="KW-0332">GMP biosynthesis</keyword>
<evidence type="ECO:0000256" key="11">
    <source>
        <dbReference type="PROSITE-ProRule" id="PRU00886"/>
    </source>
</evidence>
<dbReference type="EMBL" id="CP029289">
    <property type="protein sequence ID" value="AWR94288.1"/>
    <property type="molecule type" value="Genomic_DNA"/>
</dbReference>
<dbReference type="GO" id="GO:0003921">
    <property type="term" value="F:GMP synthase activity"/>
    <property type="evidence" value="ECO:0007669"/>
    <property type="project" value="InterPro"/>
</dbReference>
<gene>
    <name evidence="13" type="ORF">DFR85_06435</name>
</gene>
<dbReference type="Gene3D" id="3.40.50.620">
    <property type="entry name" value="HUPs"/>
    <property type="match status" value="1"/>
</dbReference>
<proteinExistence type="predicted"/>
<comment type="catalytic activity">
    <reaction evidence="10">
        <text>XMP + L-glutamine + ATP + H2O = GMP + L-glutamate + AMP + diphosphate + 2 H(+)</text>
        <dbReference type="Rhea" id="RHEA:11680"/>
        <dbReference type="ChEBI" id="CHEBI:15377"/>
        <dbReference type="ChEBI" id="CHEBI:15378"/>
        <dbReference type="ChEBI" id="CHEBI:29985"/>
        <dbReference type="ChEBI" id="CHEBI:30616"/>
        <dbReference type="ChEBI" id="CHEBI:33019"/>
        <dbReference type="ChEBI" id="CHEBI:57464"/>
        <dbReference type="ChEBI" id="CHEBI:58115"/>
        <dbReference type="ChEBI" id="CHEBI:58359"/>
        <dbReference type="ChEBI" id="CHEBI:456215"/>
        <dbReference type="EC" id="6.3.5.2"/>
    </reaction>
</comment>
<evidence type="ECO:0000256" key="1">
    <source>
        <dbReference type="ARBA" id="ARBA00002332"/>
    </source>
</evidence>
<sequence>MFDPENFIKEVTPQILNVAKDEKIVAAVSGGVDSTTAAVLLYKTLGFNVVPIMIDTGFLRKDETKIVKKLLENILPLRIIDKSEEFITSLEGIEDAEEKRKKFRNLFYKNISDIIRENNATFLAQGTIAADWIETQGGIKTQHNVLVQLGIDTEKTWGFKLIEPLADLYKDEVRALARYLGLPKELSERQPFPGPGLLIRTIGKLTKEKLEIVRESNDIVEKSLENYSFSQYFAAIFESDKKRDEKITNYIGQDIFVYNSRATGVKGDVRSYGKIASIDGELDYNEIMRIVSEITKFDITHVLYRINEKENGKYSVVIRAINTEDFMTADFAKISYSVLNEISQKILTLNDVKEVLYDVTTKPPATIEFE</sequence>
<keyword evidence="7 11" id="KW-0658">Purine biosynthesis</keyword>
<dbReference type="OrthoDB" id="33844at2157"/>
<dbReference type="GeneID" id="36831777"/>
<dbReference type="SUPFAM" id="SSF52402">
    <property type="entry name" value="Adenine nucleotide alpha hydrolases-like"/>
    <property type="match status" value="1"/>
</dbReference>
<dbReference type="GO" id="GO:0005829">
    <property type="term" value="C:cytosol"/>
    <property type="evidence" value="ECO:0007669"/>
    <property type="project" value="TreeGrafter"/>
</dbReference>
<dbReference type="GO" id="GO:0005524">
    <property type="term" value="F:ATP binding"/>
    <property type="evidence" value="ECO:0007669"/>
    <property type="project" value="UniProtKB-UniRule"/>
</dbReference>
<dbReference type="PANTHER" id="PTHR11922">
    <property type="entry name" value="GMP SYNTHASE-RELATED"/>
    <property type="match status" value="1"/>
</dbReference>
<dbReference type="Gene3D" id="3.30.300.10">
    <property type="match status" value="2"/>
</dbReference>
<dbReference type="AlphaFoldDB" id="A0A2U9IE11"/>
<feature type="binding site" evidence="11">
    <location>
        <begin position="29"/>
        <end position="35"/>
    </location>
    <ligand>
        <name>ATP</name>
        <dbReference type="ChEBI" id="CHEBI:30616"/>
    </ligand>
</feature>
<name>A0A2U9IE11_9CREN</name>
<dbReference type="CDD" id="cd01997">
    <property type="entry name" value="GMP_synthase_C"/>
    <property type="match status" value="1"/>
</dbReference>
<evidence type="ECO:0000256" key="5">
    <source>
        <dbReference type="ARBA" id="ARBA00022741"/>
    </source>
</evidence>
<keyword evidence="14" id="KW-1185">Reference proteome</keyword>
<dbReference type="PROSITE" id="PS51553">
    <property type="entry name" value="GMPS_ATP_PPASE"/>
    <property type="match status" value="1"/>
</dbReference>
<evidence type="ECO:0000256" key="4">
    <source>
        <dbReference type="ARBA" id="ARBA00022598"/>
    </source>
</evidence>
<evidence type="ECO:0000256" key="3">
    <source>
        <dbReference type="ARBA" id="ARBA00012746"/>
    </source>
</evidence>
<dbReference type="SUPFAM" id="SSF54810">
    <property type="entry name" value="GMP synthetase C-terminal dimerisation domain"/>
    <property type="match status" value="1"/>
</dbReference>
<reference evidence="13 14" key="1">
    <citation type="submission" date="2018-05" db="EMBL/GenBank/DDBJ databases">
        <title>Complete Genome Sequences of Extremely Thermoacidophilic, Metal-Mobilizing Type-Strain Members of the Archaeal Family Sulfolobaceae: Acidianus brierleyi DSM-1651T, Acidianus sulfidivorans DSM-18786T, Metallosphaera hakonensis DSM-7519T, and Metallosphaera prunae DSM-10039T.</title>
        <authorList>
            <person name="Counts J.A."/>
            <person name="Kelly R.M."/>
        </authorList>
    </citation>
    <scope>NUCLEOTIDE SEQUENCE [LARGE SCALE GENOMIC DNA]</scope>
    <source>
        <strain evidence="13 14">DSM 1651</strain>
    </source>
</reference>
<dbReference type="InterPro" id="IPR014729">
    <property type="entry name" value="Rossmann-like_a/b/a_fold"/>
</dbReference>
<organism evidence="13 14">
    <name type="scientific">Acidianus brierleyi</name>
    <dbReference type="NCBI Taxonomy" id="41673"/>
    <lineage>
        <taxon>Archaea</taxon>
        <taxon>Thermoproteota</taxon>
        <taxon>Thermoprotei</taxon>
        <taxon>Sulfolobales</taxon>
        <taxon>Sulfolobaceae</taxon>
        <taxon>Acidianus</taxon>
    </lineage>
</organism>
<protein>
    <recommendedName>
        <fullName evidence="3">GMP synthase (glutamine-hydrolyzing)</fullName>
        <ecNumber evidence="3">6.3.5.2</ecNumber>
    </recommendedName>
    <alternativeName>
        <fullName evidence="9">GMP synthetase</fullName>
    </alternativeName>
</protein>
<keyword evidence="4" id="KW-0436">Ligase</keyword>
<dbReference type="RefSeq" id="WP_110270169.1">
    <property type="nucleotide sequence ID" value="NZ_CP029289.2"/>
</dbReference>
<comment type="function">
    <text evidence="1">Catalyzes the synthesis of GMP from XMP.</text>
</comment>
<dbReference type="PANTHER" id="PTHR11922:SF2">
    <property type="entry name" value="GMP SYNTHASE [GLUTAMINE-HYDROLYZING]"/>
    <property type="match status" value="1"/>
</dbReference>
<evidence type="ECO:0000256" key="9">
    <source>
        <dbReference type="ARBA" id="ARBA00030464"/>
    </source>
</evidence>
<dbReference type="Pfam" id="PF02540">
    <property type="entry name" value="NAD_synthase"/>
    <property type="match status" value="1"/>
</dbReference>
<evidence type="ECO:0000256" key="2">
    <source>
        <dbReference type="ARBA" id="ARBA00005153"/>
    </source>
</evidence>
<accession>A0A2U9IE11</accession>
<dbReference type="InterPro" id="IPR022310">
    <property type="entry name" value="NAD/GMP_synthase"/>
</dbReference>
<evidence type="ECO:0000259" key="12">
    <source>
        <dbReference type="PROSITE" id="PS51553"/>
    </source>
</evidence>
<evidence type="ECO:0000313" key="13">
    <source>
        <dbReference type="EMBL" id="AWR94288.1"/>
    </source>
</evidence>
<comment type="pathway">
    <text evidence="2">Purine metabolism; GMP biosynthesis; GMP from XMP (L-Gln route): step 1/1.</text>
</comment>
<evidence type="ECO:0000313" key="14">
    <source>
        <dbReference type="Proteomes" id="UP000248044"/>
    </source>
</evidence>
<feature type="domain" description="GMPS ATP-PPase" evidence="12">
    <location>
        <begin position="2"/>
        <end position="189"/>
    </location>
</feature>
<dbReference type="EC" id="6.3.5.2" evidence="3"/>
<dbReference type="InterPro" id="IPR025777">
    <property type="entry name" value="GMPS_ATP_PPase_dom"/>
</dbReference>
<evidence type="ECO:0000256" key="10">
    <source>
        <dbReference type="ARBA" id="ARBA00049404"/>
    </source>
</evidence>
<keyword evidence="5 11" id="KW-0547">Nucleotide-binding</keyword>
<dbReference type="Proteomes" id="UP000248044">
    <property type="component" value="Chromosome"/>
</dbReference>
<evidence type="ECO:0000256" key="7">
    <source>
        <dbReference type="ARBA" id="ARBA00022755"/>
    </source>
</evidence>
<keyword evidence="8 11" id="KW-0067">ATP-binding</keyword>
<dbReference type="UniPathway" id="UPA00189">
    <property type="reaction ID" value="UER00296"/>
</dbReference>
<dbReference type="InterPro" id="IPR001674">
    <property type="entry name" value="GMP_synth_C"/>
</dbReference>